<evidence type="ECO:0000259" key="1">
    <source>
        <dbReference type="Pfam" id="PF13456"/>
    </source>
</evidence>
<evidence type="ECO:0000259" key="2">
    <source>
        <dbReference type="Pfam" id="PF13966"/>
    </source>
</evidence>
<dbReference type="EMBL" id="JBJXBP010000003">
    <property type="protein sequence ID" value="KAL3838932.1"/>
    <property type="molecule type" value="Genomic_DNA"/>
</dbReference>
<protein>
    <submittedName>
        <fullName evidence="3">Uncharacterized protein</fullName>
    </submittedName>
</protein>
<proteinExistence type="predicted"/>
<dbReference type="Pfam" id="PF13456">
    <property type="entry name" value="RVT_3"/>
    <property type="match status" value="1"/>
</dbReference>
<reference evidence="3 4" key="1">
    <citation type="submission" date="2024-12" db="EMBL/GenBank/DDBJ databases">
        <title>The unique morphological basis and parallel evolutionary history of personate flowers in Penstemon.</title>
        <authorList>
            <person name="Depatie T.H."/>
            <person name="Wessinger C.A."/>
        </authorList>
    </citation>
    <scope>NUCLEOTIDE SEQUENCE [LARGE SCALE GENOMIC DNA]</scope>
    <source>
        <strain evidence="3">WTNN_2</strain>
        <tissue evidence="3">Leaf</tissue>
    </source>
</reference>
<sequence length="473" mass="53340">MKAKYFRTCGLLDATLGSRPSLTWRGIWSSLDTLAAGLRWRIGNGRTVKIWGDNWLPRSGAFRVSSPWNTLPRDATVSFLIDDDLNTWNRELVETIFWEEEAQTILSIPIGNRSSNDKLLWHHDRTGYFTVKTAYRVHQEKKKAIREAEVGGPSTQFTRNWSWIWRTSIPPKIRLFLWNCCTRSLPVKERLRDRKVIEDSICVRCGCASESIIHCLLKCSYARQVWALSEVPFAVYNSELEDVEAWIKSVHSKSDAKEFGLFAVISWWIWFSRNKFIWKASDIQPLTLCAFAGNFFTRFQQSMLRNSSPKPNRALGSWSSPPNGYIKVNMDAACNNDGVIGIGLIARDCVGDCVGWRGITINLPLSPEASEAMAALRAVEFSLEKGWRNLIIEGDCLSVIQGISDLKLSAGVLGSIFEGIIVLAKDFHSFKALHVFREHNVAAHSLAKLASTGFVFSSLLPCSILEIVLSDSR</sequence>
<dbReference type="Gene3D" id="3.30.420.10">
    <property type="entry name" value="Ribonuclease H-like superfamily/Ribonuclease H"/>
    <property type="match status" value="1"/>
</dbReference>
<dbReference type="InterPro" id="IPR026960">
    <property type="entry name" value="RVT-Znf"/>
</dbReference>
<name>A0ABD3TQ91_9LAMI</name>
<feature type="domain" description="Reverse transcriptase zinc-binding" evidence="2">
    <location>
        <begin position="129"/>
        <end position="226"/>
    </location>
</feature>
<keyword evidence="4" id="KW-1185">Reference proteome</keyword>
<dbReference type="InterPro" id="IPR012337">
    <property type="entry name" value="RNaseH-like_sf"/>
</dbReference>
<dbReference type="SUPFAM" id="SSF53098">
    <property type="entry name" value="Ribonuclease H-like"/>
    <property type="match status" value="1"/>
</dbReference>
<dbReference type="CDD" id="cd06222">
    <property type="entry name" value="RNase_H_like"/>
    <property type="match status" value="1"/>
</dbReference>
<dbReference type="InterPro" id="IPR052929">
    <property type="entry name" value="RNase_H-like_EbsB-rel"/>
</dbReference>
<dbReference type="InterPro" id="IPR036397">
    <property type="entry name" value="RNaseH_sf"/>
</dbReference>
<dbReference type="InterPro" id="IPR044730">
    <property type="entry name" value="RNase_H-like_dom_plant"/>
</dbReference>
<feature type="domain" description="RNase H type-1" evidence="1">
    <location>
        <begin position="329"/>
        <end position="450"/>
    </location>
</feature>
<organism evidence="3 4">
    <name type="scientific">Penstemon smallii</name>
    <dbReference type="NCBI Taxonomy" id="265156"/>
    <lineage>
        <taxon>Eukaryota</taxon>
        <taxon>Viridiplantae</taxon>
        <taxon>Streptophyta</taxon>
        <taxon>Embryophyta</taxon>
        <taxon>Tracheophyta</taxon>
        <taxon>Spermatophyta</taxon>
        <taxon>Magnoliopsida</taxon>
        <taxon>eudicotyledons</taxon>
        <taxon>Gunneridae</taxon>
        <taxon>Pentapetalae</taxon>
        <taxon>asterids</taxon>
        <taxon>lamiids</taxon>
        <taxon>Lamiales</taxon>
        <taxon>Plantaginaceae</taxon>
        <taxon>Cheloneae</taxon>
        <taxon>Penstemon</taxon>
    </lineage>
</organism>
<dbReference type="AlphaFoldDB" id="A0ABD3TQ91"/>
<dbReference type="Proteomes" id="UP001634393">
    <property type="component" value="Unassembled WGS sequence"/>
</dbReference>
<evidence type="ECO:0000313" key="4">
    <source>
        <dbReference type="Proteomes" id="UP001634393"/>
    </source>
</evidence>
<evidence type="ECO:0000313" key="3">
    <source>
        <dbReference type="EMBL" id="KAL3838932.1"/>
    </source>
</evidence>
<dbReference type="PANTHER" id="PTHR47074:SF11">
    <property type="entry name" value="REVERSE TRANSCRIPTASE-LIKE PROTEIN"/>
    <property type="match status" value="1"/>
</dbReference>
<dbReference type="InterPro" id="IPR002156">
    <property type="entry name" value="RNaseH_domain"/>
</dbReference>
<comment type="caution">
    <text evidence="3">The sequence shown here is derived from an EMBL/GenBank/DDBJ whole genome shotgun (WGS) entry which is preliminary data.</text>
</comment>
<accession>A0ABD3TQ91</accession>
<dbReference type="Pfam" id="PF13966">
    <property type="entry name" value="zf-RVT"/>
    <property type="match status" value="1"/>
</dbReference>
<gene>
    <name evidence="3" type="ORF">ACJIZ3_023523</name>
</gene>
<dbReference type="PANTHER" id="PTHR47074">
    <property type="entry name" value="BNAC02G40300D PROTEIN"/>
    <property type="match status" value="1"/>
</dbReference>